<reference evidence="1 2" key="1">
    <citation type="journal article" date="2021" name="Elife">
        <title>Chloroplast acquisition without the gene transfer in kleptoplastic sea slugs, Plakobranchus ocellatus.</title>
        <authorList>
            <person name="Maeda T."/>
            <person name="Takahashi S."/>
            <person name="Yoshida T."/>
            <person name="Shimamura S."/>
            <person name="Takaki Y."/>
            <person name="Nagai Y."/>
            <person name="Toyoda A."/>
            <person name="Suzuki Y."/>
            <person name="Arimoto A."/>
            <person name="Ishii H."/>
            <person name="Satoh N."/>
            <person name="Nishiyama T."/>
            <person name="Hasebe M."/>
            <person name="Maruyama T."/>
            <person name="Minagawa J."/>
            <person name="Obokata J."/>
            <person name="Shigenobu S."/>
        </authorList>
    </citation>
    <scope>NUCLEOTIDE SEQUENCE [LARGE SCALE GENOMIC DNA]</scope>
</reference>
<proteinExistence type="predicted"/>
<keyword evidence="2" id="KW-1185">Reference proteome</keyword>
<evidence type="ECO:0000313" key="1">
    <source>
        <dbReference type="EMBL" id="GFO48551.1"/>
    </source>
</evidence>
<dbReference type="EMBL" id="BLXT01008431">
    <property type="protein sequence ID" value="GFO48551.1"/>
    <property type="molecule type" value="Genomic_DNA"/>
</dbReference>
<comment type="caution">
    <text evidence="1">The sequence shown here is derived from an EMBL/GenBank/DDBJ whole genome shotgun (WGS) entry which is preliminary data.</text>
</comment>
<dbReference type="AlphaFoldDB" id="A0AAV4DXD9"/>
<protein>
    <submittedName>
        <fullName evidence="1">Uncharacterized protein</fullName>
    </submittedName>
</protein>
<organism evidence="1 2">
    <name type="scientific">Plakobranchus ocellatus</name>
    <dbReference type="NCBI Taxonomy" id="259542"/>
    <lineage>
        <taxon>Eukaryota</taxon>
        <taxon>Metazoa</taxon>
        <taxon>Spiralia</taxon>
        <taxon>Lophotrochozoa</taxon>
        <taxon>Mollusca</taxon>
        <taxon>Gastropoda</taxon>
        <taxon>Heterobranchia</taxon>
        <taxon>Euthyneura</taxon>
        <taxon>Panpulmonata</taxon>
        <taxon>Sacoglossa</taxon>
        <taxon>Placobranchoidea</taxon>
        <taxon>Plakobranchidae</taxon>
        <taxon>Plakobranchus</taxon>
    </lineage>
</organism>
<accession>A0AAV4DXD9</accession>
<gene>
    <name evidence="1" type="ORF">PoB_007505600</name>
</gene>
<dbReference type="Proteomes" id="UP000735302">
    <property type="component" value="Unassembled WGS sequence"/>
</dbReference>
<sequence>MKYTVFTRAVIHAVRRRIPRRVVHKYSPIWTTEFAQAVAKQKQARREYLKPKMTTNRKRYNALCQKVKKIGQVARTKE</sequence>
<evidence type="ECO:0000313" key="2">
    <source>
        <dbReference type="Proteomes" id="UP000735302"/>
    </source>
</evidence>
<name>A0AAV4DXD9_9GAST</name>